<name>A0A4Y2VV81_ARAVE</name>
<keyword evidence="3" id="KW-1185">Reference proteome</keyword>
<feature type="compositionally biased region" description="Polar residues" evidence="1">
    <location>
        <begin position="68"/>
        <end position="78"/>
    </location>
</feature>
<evidence type="ECO:0000256" key="1">
    <source>
        <dbReference type="SAM" id="MobiDB-lite"/>
    </source>
</evidence>
<feature type="region of interest" description="Disordered" evidence="1">
    <location>
        <begin position="36"/>
        <end position="80"/>
    </location>
</feature>
<dbReference type="Proteomes" id="UP000499080">
    <property type="component" value="Unassembled WGS sequence"/>
</dbReference>
<accession>A0A4Y2VV81</accession>
<reference evidence="2 3" key="1">
    <citation type="journal article" date="2019" name="Sci. Rep.">
        <title>Orb-weaving spider Araneus ventricosus genome elucidates the spidroin gene catalogue.</title>
        <authorList>
            <person name="Kono N."/>
            <person name="Nakamura H."/>
            <person name="Ohtoshi R."/>
            <person name="Moran D.A.P."/>
            <person name="Shinohara A."/>
            <person name="Yoshida Y."/>
            <person name="Fujiwara M."/>
            <person name="Mori M."/>
            <person name="Tomita M."/>
            <person name="Arakawa K."/>
        </authorList>
    </citation>
    <scope>NUCLEOTIDE SEQUENCE [LARGE SCALE GENOMIC DNA]</scope>
</reference>
<protein>
    <submittedName>
        <fullName evidence="2">Uncharacterized protein</fullName>
    </submittedName>
</protein>
<gene>
    <name evidence="2" type="ORF">AVEN_86014_1</name>
</gene>
<organism evidence="2 3">
    <name type="scientific">Araneus ventricosus</name>
    <name type="common">Orbweaver spider</name>
    <name type="synonym">Epeira ventricosa</name>
    <dbReference type="NCBI Taxonomy" id="182803"/>
    <lineage>
        <taxon>Eukaryota</taxon>
        <taxon>Metazoa</taxon>
        <taxon>Ecdysozoa</taxon>
        <taxon>Arthropoda</taxon>
        <taxon>Chelicerata</taxon>
        <taxon>Arachnida</taxon>
        <taxon>Araneae</taxon>
        <taxon>Araneomorphae</taxon>
        <taxon>Entelegynae</taxon>
        <taxon>Araneoidea</taxon>
        <taxon>Araneidae</taxon>
        <taxon>Araneus</taxon>
    </lineage>
</organism>
<evidence type="ECO:0000313" key="3">
    <source>
        <dbReference type="Proteomes" id="UP000499080"/>
    </source>
</evidence>
<evidence type="ECO:0000313" key="2">
    <source>
        <dbReference type="EMBL" id="GBO28581.1"/>
    </source>
</evidence>
<dbReference type="EMBL" id="BGPR01051660">
    <property type="protein sequence ID" value="GBO28581.1"/>
    <property type="molecule type" value="Genomic_DNA"/>
</dbReference>
<sequence length="113" mass="12345">MTCDAEQEGTPEQGHHHLRHNGKGVCLTVFCTRSPSSGSCLARTERPVGQLASSNDDASVGRHRCSPSGDNRPNSSLRNAKAYSEVTTSLQTESLFEMHRSAEELSVCREIQE</sequence>
<comment type="caution">
    <text evidence="2">The sequence shown here is derived from an EMBL/GenBank/DDBJ whole genome shotgun (WGS) entry which is preliminary data.</text>
</comment>
<proteinExistence type="predicted"/>
<dbReference type="AlphaFoldDB" id="A0A4Y2VV81"/>